<name>A0A318ENV5_9GAMM</name>
<evidence type="ECO:0000256" key="1">
    <source>
        <dbReference type="SAM" id="MobiDB-lite"/>
    </source>
</evidence>
<gene>
    <name evidence="2" type="ORF">C8D93_101229</name>
</gene>
<comment type="caution">
    <text evidence="2">The sequence shown here is derived from an EMBL/GenBank/DDBJ whole genome shotgun (WGS) entry which is preliminary data.</text>
</comment>
<proteinExistence type="predicted"/>
<evidence type="ECO:0000313" key="2">
    <source>
        <dbReference type="EMBL" id="PXV71186.1"/>
    </source>
</evidence>
<feature type="region of interest" description="Disordered" evidence="1">
    <location>
        <begin position="1"/>
        <end position="30"/>
    </location>
</feature>
<sequence length="30" mass="3430">MCRIDNNETMPDIPLRTAPQAPIQVGHVRR</sequence>
<protein>
    <submittedName>
        <fullName evidence="2">Uncharacterized protein</fullName>
    </submittedName>
</protein>
<dbReference type="Proteomes" id="UP000248330">
    <property type="component" value="Unassembled WGS sequence"/>
</dbReference>
<dbReference type="EMBL" id="QICN01000001">
    <property type="protein sequence ID" value="PXV71186.1"/>
    <property type="molecule type" value="Genomic_DNA"/>
</dbReference>
<accession>A0A318ENV5</accession>
<organism evidence="2 3">
    <name type="scientific">Sinimarinibacterium flocculans</name>
    <dbReference type="NCBI Taxonomy" id="985250"/>
    <lineage>
        <taxon>Bacteria</taxon>
        <taxon>Pseudomonadati</taxon>
        <taxon>Pseudomonadota</taxon>
        <taxon>Gammaproteobacteria</taxon>
        <taxon>Nevskiales</taxon>
        <taxon>Nevskiaceae</taxon>
        <taxon>Sinimarinibacterium</taxon>
    </lineage>
</organism>
<evidence type="ECO:0000313" key="3">
    <source>
        <dbReference type="Proteomes" id="UP000248330"/>
    </source>
</evidence>
<reference evidence="2 3" key="1">
    <citation type="submission" date="2018-04" db="EMBL/GenBank/DDBJ databases">
        <title>Genomic Encyclopedia of Type Strains, Phase IV (KMG-IV): sequencing the most valuable type-strain genomes for metagenomic binning, comparative biology and taxonomic classification.</title>
        <authorList>
            <person name="Goeker M."/>
        </authorList>
    </citation>
    <scope>NUCLEOTIDE SEQUENCE [LARGE SCALE GENOMIC DNA]</scope>
    <source>
        <strain evidence="2 3">DSM 104150</strain>
    </source>
</reference>
<dbReference type="AlphaFoldDB" id="A0A318ENV5"/>
<keyword evidence="3" id="KW-1185">Reference proteome</keyword>